<reference evidence="2" key="1">
    <citation type="journal article" date="2020" name="New Phytol.">
        <title>Comparative genomics reveals dynamic genome evolution in host specialist ectomycorrhizal fungi.</title>
        <authorList>
            <person name="Lofgren L.A."/>
            <person name="Nguyen N.H."/>
            <person name="Vilgalys R."/>
            <person name="Ruytinx J."/>
            <person name="Liao H.L."/>
            <person name="Branco S."/>
            <person name="Kuo A."/>
            <person name="LaButti K."/>
            <person name="Lipzen A."/>
            <person name="Andreopoulos W."/>
            <person name="Pangilinan J."/>
            <person name="Riley R."/>
            <person name="Hundley H."/>
            <person name="Na H."/>
            <person name="Barry K."/>
            <person name="Grigoriev I.V."/>
            <person name="Stajich J.E."/>
            <person name="Kennedy P.G."/>
        </authorList>
    </citation>
    <scope>NUCLEOTIDE SEQUENCE</scope>
    <source>
        <strain evidence="2">S12</strain>
    </source>
</reference>
<accession>A0A9P7E3A9</accession>
<gene>
    <name evidence="2" type="ORF">HD556DRAFT_26119</name>
</gene>
<name>A0A9P7E3A9_9AGAM</name>
<protein>
    <submittedName>
        <fullName evidence="2">Uncharacterized protein</fullName>
    </submittedName>
</protein>
<feature type="region of interest" description="Disordered" evidence="1">
    <location>
        <begin position="138"/>
        <end position="192"/>
    </location>
</feature>
<dbReference type="EMBL" id="JABBWE010000001">
    <property type="protein sequence ID" value="KAG1810086.1"/>
    <property type="molecule type" value="Genomic_DNA"/>
</dbReference>
<feature type="compositionally biased region" description="Polar residues" evidence="1">
    <location>
        <begin position="16"/>
        <end position="31"/>
    </location>
</feature>
<feature type="region of interest" description="Disordered" evidence="1">
    <location>
        <begin position="1"/>
        <end position="31"/>
    </location>
</feature>
<keyword evidence="3" id="KW-1185">Reference proteome</keyword>
<feature type="compositionally biased region" description="Pro residues" evidence="1">
    <location>
        <begin position="178"/>
        <end position="189"/>
    </location>
</feature>
<dbReference type="GeneID" id="64603823"/>
<dbReference type="OrthoDB" id="2649166at2759"/>
<evidence type="ECO:0000313" key="3">
    <source>
        <dbReference type="Proteomes" id="UP000719766"/>
    </source>
</evidence>
<organism evidence="2 3">
    <name type="scientific">Suillus plorans</name>
    <dbReference type="NCBI Taxonomy" id="116603"/>
    <lineage>
        <taxon>Eukaryota</taxon>
        <taxon>Fungi</taxon>
        <taxon>Dikarya</taxon>
        <taxon>Basidiomycota</taxon>
        <taxon>Agaricomycotina</taxon>
        <taxon>Agaricomycetes</taxon>
        <taxon>Agaricomycetidae</taxon>
        <taxon>Boletales</taxon>
        <taxon>Suillineae</taxon>
        <taxon>Suillaceae</taxon>
        <taxon>Suillus</taxon>
    </lineage>
</organism>
<feature type="compositionally biased region" description="Polar residues" evidence="1">
    <location>
        <begin position="282"/>
        <end position="297"/>
    </location>
</feature>
<dbReference type="RefSeq" id="XP_041167751.1">
    <property type="nucleotide sequence ID" value="XM_041310059.1"/>
</dbReference>
<comment type="caution">
    <text evidence="2">The sequence shown here is derived from an EMBL/GenBank/DDBJ whole genome shotgun (WGS) entry which is preliminary data.</text>
</comment>
<dbReference type="AlphaFoldDB" id="A0A9P7E3A9"/>
<proteinExistence type="predicted"/>
<evidence type="ECO:0000256" key="1">
    <source>
        <dbReference type="SAM" id="MobiDB-lite"/>
    </source>
</evidence>
<evidence type="ECO:0000313" key="2">
    <source>
        <dbReference type="EMBL" id="KAG1810086.1"/>
    </source>
</evidence>
<feature type="region of interest" description="Disordered" evidence="1">
    <location>
        <begin position="277"/>
        <end position="322"/>
    </location>
</feature>
<feature type="region of interest" description="Disordered" evidence="1">
    <location>
        <begin position="334"/>
        <end position="380"/>
    </location>
</feature>
<sequence length="546" mass="60504">MNPLRDNISHPPSPVPNQSNLMPGSDQLNAQSVPVDNSVSISRRQETHNSLRQASVALDAAYARVTQLRQNINNLLNRMPPEIAEGPPSTRDRTAESSIAPQHAALVLTGSDAPESDMDFNTRVQRLRTIINPSTRQRLEDFESMSRQTRGSTSERPSEVSRHRSQWWDTPADIPSRILPPRPRSPPLPDLIFPSNNRTLSGSLEERSALRNELGIINPEDPNTMIGRQVAARTALNRQSNAAPPLEQRQDNLIQTSVIVRDLASLTERLVMRRMEAARQAESGSEQPSLNSRSSLQGRGVVPTPSGTEMDWEPTVPQSNDDPLLTLVLDVAAVPDSSMRPSQPSSGTSRRWTSDHADQTPLRDERSQAPPTVPERPLPHFMNARSWPREVTANAAGEASTSSGPVRRRRGWAPLLDADGDEVISDDDDDGVERNHRSQMRLMYALPDATISSTSPRSEEDYSLPYTSASIMHSLDDDPGEAIRVRLNSHQQSKEDLFSHNFFSRTYSQHVDPLPAPLSDMLRHPTVPAQVPQFIPVSKHASLAGR</sequence>
<dbReference type="Proteomes" id="UP000719766">
    <property type="component" value="Unassembled WGS sequence"/>
</dbReference>
<feature type="compositionally biased region" description="Polar residues" evidence="1">
    <location>
        <begin position="339"/>
        <end position="351"/>
    </location>
</feature>
<feature type="compositionally biased region" description="Basic and acidic residues" evidence="1">
    <location>
        <begin position="352"/>
        <end position="367"/>
    </location>
</feature>
<feature type="compositionally biased region" description="Polar residues" evidence="1">
    <location>
        <begin position="145"/>
        <end position="155"/>
    </location>
</feature>